<dbReference type="Proteomes" id="UP000054567">
    <property type="component" value="Unassembled WGS sequence"/>
</dbReference>
<proteinExistence type="predicted"/>
<evidence type="ECO:0008006" key="3">
    <source>
        <dbReference type="Google" id="ProtNLM"/>
    </source>
</evidence>
<reference evidence="2" key="2">
    <citation type="journal article" date="2009" name="Genome Res.">
        <title>Comparative genomic analyses of the human fungal pathogens Coccidioides and their relatives.</title>
        <authorList>
            <person name="Sharpton T.J."/>
            <person name="Stajich J.E."/>
            <person name="Rounsley S.D."/>
            <person name="Gardner M.J."/>
            <person name="Wortman J.R."/>
            <person name="Jordar V.S."/>
            <person name="Maiti R."/>
            <person name="Kodira C.D."/>
            <person name="Neafsey D.E."/>
            <person name="Zeng Q."/>
            <person name="Hung C.-Y."/>
            <person name="McMahan C."/>
            <person name="Muszewska A."/>
            <person name="Grynberg M."/>
            <person name="Mandel M.A."/>
            <person name="Kellner E.M."/>
            <person name="Barker B.M."/>
            <person name="Galgiani J.N."/>
            <person name="Orbach M.J."/>
            <person name="Kirkland T.N."/>
            <person name="Cole G.T."/>
            <person name="Henn M.R."/>
            <person name="Birren B.W."/>
            <person name="Taylor J.W."/>
        </authorList>
    </citation>
    <scope>NUCLEOTIDE SEQUENCE [LARGE SCALE GENOMIC DNA]</scope>
    <source>
        <strain evidence="2">RMSCC 3488</strain>
    </source>
</reference>
<evidence type="ECO:0000313" key="2">
    <source>
        <dbReference type="Proteomes" id="UP000054567"/>
    </source>
</evidence>
<protein>
    <recommendedName>
        <fullName evidence="3">TOM core complex subunit Tom6</fullName>
    </recommendedName>
</protein>
<dbReference type="AlphaFoldDB" id="A0A0J6F8P6"/>
<name>A0A0J6F8P6_COCPO</name>
<dbReference type="VEuPathDB" id="FungiDB:CPAG_05717"/>
<sequence>MPPKQRVVVQSSSRRIQDKRGYLSTAYHELTSSENASVVRSVVAFGAAVAFLHSSFSEWLLPTSFCPGTNSALSPSQAFSVSSPSPRAVLQCLR</sequence>
<reference evidence="1 2" key="1">
    <citation type="submission" date="2007-06" db="EMBL/GenBank/DDBJ databases">
        <title>The Genome Sequence of Coccidioides posadasii RMSCC_3488.</title>
        <authorList>
            <consortium name="Coccidioides Genome Resources Consortium"/>
            <consortium name="The Broad Institute Genome Sequencing Platform"/>
            <person name="Henn M.R."/>
            <person name="Sykes S."/>
            <person name="Young S."/>
            <person name="Jaffe D."/>
            <person name="Berlin A."/>
            <person name="Alvarez P."/>
            <person name="Butler J."/>
            <person name="Gnerre S."/>
            <person name="Grabherr M."/>
            <person name="Mauceli E."/>
            <person name="Brockman W."/>
            <person name="Kodira C."/>
            <person name="Alvarado L."/>
            <person name="Zeng Q."/>
            <person name="Crawford M."/>
            <person name="Antoine C."/>
            <person name="Devon K."/>
            <person name="Galgiani J."/>
            <person name="Orsborn K."/>
            <person name="Lewis M.L."/>
            <person name="Nusbaum C."/>
            <person name="Galagan J."/>
            <person name="Birren B."/>
        </authorList>
    </citation>
    <scope>NUCLEOTIDE SEQUENCE [LARGE SCALE GENOMIC DNA]</scope>
    <source>
        <strain evidence="1 2">RMSCC 3488</strain>
    </source>
</reference>
<evidence type="ECO:0000313" key="1">
    <source>
        <dbReference type="EMBL" id="KMM69401.1"/>
    </source>
</evidence>
<organism evidence="1 2">
    <name type="scientific">Coccidioides posadasii RMSCC 3488</name>
    <dbReference type="NCBI Taxonomy" id="454284"/>
    <lineage>
        <taxon>Eukaryota</taxon>
        <taxon>Fungi</taxon>
        <taxon>Dikarya</taxon>
        <taxon>Ascomycota</taxon>
        <taxon>Pezizomycotina</taxon>
        <taxon>Eurotiomycetes</taxon>
        <taxon>Eurotiomycetidae</taxon>
        <taxon>Onygenales</taxon>
        <taxon>Onygenaceae</taxon>
        <taxon>Coccidioides</taxon>
    </lineage>
</organism>
<accession>A0A0J6F8P6</accession>
<gene>
    <name evidence="1" type="ORF">CPAG_05717</name>
</gene>
<dbReference type="EMBL" id="DS268111">
    <property type="protein sequence ID" value="KMM69401.1"/>
    <property type="molecule type" value="Genomic_DNA"/>
</dbReference>
<dbReference type="OrthoDB" id="5403997at2759"/>
<reference evidence="2" key="3">
    <citation type="journal article" date="2010" name="Genome Res.">
        <title>Population genomic sequencing of Coccidioides fungi reveals recent hybridization and transposon control.</title>
        <authorList>
            <person name="Neafsey D.E."/>
            <person name="Barker B.M."/>
            <person name="Sharpton T.J."/>
            <person name="Stajich J.E."/>
            <person name="Park D.J."/>
            <person name="Whiston E."/>
            <person name="Hung C.-Y."/>
            <person name="McMahan C."/>
            <person name="White J."/>
            <person name="Sykes S."/>
            <person name="Heiman D."/>
            <person name="Young S."/>
            <person name="Zeng Q."/>
            <person name="Abouelleil A."/>
            <person name="Aftuck L."/>
            <person name="Bessette D."/>
            <person name="Brown A."/>
            <person name="FitzGerald M."/>
            <person name="Lui A."/>
            <person name="Macdonald J.P."/>
            <person name="Priest M."/>
            <person name="Orbach M.J."/>
            <person name="Galgiani J.N."/>
            <person name="Kirkland T.N."/>
            <person name="Cole G.T."/>
            <person name="Birren B.W."/>
            <person name="Henn M.R."/>
            <person name="Taylor J.W."/>
            <person name="Rounsley S.D."/>
        </authorList>
    </citation>
    <scope>NUCLEOTIDE SEQUENCE [LARGE SCALE GENOMIC DNA]</scope>
    <source>
        <strain evidence="2">RMSCC 3488</strain>
    </source>
</reference>